<evidence type="ECO:0000256" key="6">
    <source>
        <dbReference type="ARBA" id="ARBA00022989"/>
    </source>
</evidence>
<keyword evidence="9" id="KW-0811">Translocation</keyword>
<gene>
    <name evidence="11" type="ORF">BD410DRAFT_793747</name>
</gene>
<comment type="similarity">
    <text evidence="2 9">Belongs to the Tim17/Tim22/Tim23 family.</text>
</comment>
<keyword evidence="8 9" id="KW-0472">Membrane</keyword>
<dbReference type="VEuPathDB" id="FungiDB:BD410DRAFT_793747"/>
<dbReference type="GO" id="GO:0008320">
    <property type="term" value="F:protein transmembrane transporter activity"/>
    <property type="evidence" value="ECO:0007669"/>
    <property type="project" value="UniProtKB-UniRule"/>
</dbReference>
<dbReference type="GO" id="GO:0042721">
    <property type="term" value="C:TIM22 mitochondrial import inner membrane insertion complex"/>
    <property type="evidence" value="ECO:0007669"/>
    <property type="project" value="UniProtKB-UniRule"/>
</dbReference>
<dbReference type="EMBL" id="ML170213">
    <property type="protein sequence ID" value="TDL18053.1"/>
    <property type="molecule type" value="Genomic_DNA"/>
</dbReference>
<dbReference type="PANTHER" id="PTHR14110">
    <property type="entry name" value="MITOCHONDRIAL IMPORT INNER MEMBRANE TRANSLOCASE SUBUNIT TIM22"/>
    <property type="match status" value="1"/>
</dbReference>
<comment type="subunit">
    <text evidence="9">Component of the TIM22 complex.</text>
</comment>
<keyword evidence="5 9" id="KW-0999">Mitochondrion inner membrane</keyword>
<sequence length="183" mass="19624">MPWPPTVPLYPAGQEPLPPGMTEEERPQLMQAKKYQDWMAMGMESCVAKTVLAGGGGFAIGAFFSLMSASFAYEDPLLRQQTQTNLNTTQKAKEIFKDMGKGMWRSGKGFGKVGALFAGIECVIESYRARNDMVNPVAAGFLAGGVLARNSGPKGMLGGGLAFAAFSAAIDLFLRRTPSDDED</sequence>
<feature type="transmembrane region" description="Helical" evidence="9">
    <location>
        <begin position="51"/>
        <end position="73"/>
    </location>
</feature>
<dbReference type="STRING" id="50990.A0A4Y7PRJ6"/>
<evidence type="ECO:0000256" key="1">
    <source>
        <dbReference type="ARBA" id="ARBA00004448"/>
    </source>
</evidence>
<keyword evidence="4 9" id="KW-0812">Transmembrane</keyword>
<evidence type="ECO:0000256" key="3">
    <source>
        <dbReference type="ARBA" id="ARBA00020722"/>
    </source>
</evidence>
<evidence type="ECO:0000313" key="12">
    <source>
        <dbReference type="Proteomes" id="UP000294933"/>
    </source>
</evidence>
<evidence type="ECO:0000313" key="11">
    <source>
        <dbReference type="EMBL" id="TDL18053.1"/>
    </source>
</evidence>
<comment type="subcellular location">
    <subcellularLocation>
        <location evidence="1 9">Mitochondrion inner membrane</location>
        <topology evidence="1 9">Multi-pass membrane protein</topology>
    </subcellularLocation>
</comment>
<evidence type="ECO:0000256" key="4">
    <source>
        <dbReference type="ARBA" id="ARBA00022692"/>
    </source>
</evidence>
<proteinExistence type="inferred from homology"/>
<keyword evidence="9" id="KW-0813">Transport</keyword>
<dbReference type="GO" id="GO:0045039">
    <property type="term" value="P:protein insertion into mitochondrial inner membrane"/>
    <property type="evidence" value="ECO:0007669"/>
    <property type="project" value="UniProtKB-UniRule"/>
</dbReference>
<keyword evidence="6 9" id="KW-1133">Transmembrane helix</keyword>
<comment type="caution">
    <text evidence="9">Lacks conserved residue(s) required for the propagation of feature annotation.</text>
</comment>
<dbReference type="PANTHER" id="PTHR14110:SF0">
    <property type="entry name" value="MITOCHONDRIAL IMPORT INNER MEMBRANE TRANSLOCASE SUBUNIT TIM22"/>
    <property type="match status" value="1"/>
</dbReference>
<protein>
    <recommendedName>
        <fullName evidence="3 9">Mitochondrial import inner membrane translocase subunit TIM22</fullName>
    </recommendedName>
</protein>
<dbReference type="Pfam" id="PF02466">
    <property type="entry name" value="Tim17"/>
    <property type="match status" value="1"/>
</dbReference>
<dbReference type="OrthoDB" id="75343at2759"/>
<evidence type="ECO:0000256" key="7">
    <source>
        <dbReference type="ARBA" id="ARBA00023128"/>
    </source>
</evidence>
<evidence type="ECO:0000256" key="2">
    <source>
        <dbReference type="ARBA" id="ARBA00008444"/>
    </source>
</evidence>
<organism evidence="11 12">
    <name type="scientific">Rickenella mellea</name>
    <dbReference type="NCBI Taxonomy" id="50990"/>
    <lineage>
        <taxon>Eukaryota</taxon>
        <taxon>Fungi</taxon>
        <taxon>Dikarya</taxon>
        <taxon>Basidiomycota</taxon>
        <taxon>Agaricomycotina</taxon>
        <taxon>Agaricomycetes</taxon>
        <taxon>Hymenochaetales</taxon>
        <taxon>Rickenellaceae</taxon>
        <taxon>Rickenella</taxon>
    </lineage>
</organism>
<feature type="region of interest" description="Disordered" evidence="10">
    <location>
        <begin position="1"/>
        <end position="25"/>
    </location>
</feature>
<evidence type="ECO:0000256" key="9">
    <source>
        <dbReference type="RuleBase" id="RU367038"/>
    </source>
</evidence>
<evidence type="ECO:0000256" key="10">
    <source>
        <dbReference type="SAM" id="MobiDB-lite"/>
    </source>
</evidence>
<comment type="function">
    <text evidence="9">Essential core component of the TIM22 complex, a complex that mediates the import and insertion of multi-pass transmembrane proteins into the mitochondrial inner membrane. In the TIM22 complex, it constitutes the voltage-activated and signal-gated channel. Forms a twin-pore translocase that uses the membrane potential as external driving force in 2 voltage-dependent steps.</text>
</comment>
<dbReference type="Proteomes" id="UP000294933">
    <property type="component" value="Unassembled WGS sequence"/>
</dbReference>
<name>A0A4Y7PRJ6_9AGAM</name>
<keyword evidence="12" id="KW-1185">Reference proteome</keyword>
<dbReference type="AlphaFoldDB" id="A0A4Y7PRJ6"/>
<dbReference type="GO" id="GO:0030943">
    <property type="term" value="F:mitochondrion targeting sequence binding"/>
    <property type="evidence" value="ECO:0007669"/>
    <property type="project" value="TreeGrafter"/>
</dbReference>
<evidence type="ECO:0000256" key="5">
    <source>
        <dbReference type="ARBA" id="ARBA00022792"/>
    </source>
</evidence>
<accession>A0A4Y7PRJ6</accession>
<dbReference type="InterPro" id="IPR039175">
    <property type="entry name" value="TIM22"/>
</dbReference>
<keyword evidence="9" id="KW-0653">Protein transport</keyword>
<evidence type="ECO:0000256" key="8">
    <source>
        <dbReference type="ARBA" id="ARBA00023136"/>
    </source>
</evidence>
<reference evidence="11 12" key="1">
    <citation type="submission" date="2018-06" db="EMBL/GenBank/DDBJ databases">
        <title>A transcriptomic atlas of mushroom development highlights an independent origin of complex multicellularity.</title>
        <authorList>
            <consortium name="DOE Joint Genome Institute"/>
            <person name="Krizsan K."/>
            <person name="Almasi E."/>
            <person name="Merenyi Z."/>
            <person name="Sahu N."/>
            <person name="Viragh M."/>
            <person name="Koszo T."/>
            <person name="Mondo S."/>
            <person name="Kiss B."/>
            <person name="Balint B."/>
            <person name="Kues U."/>
            <person name="Barry K."/>
            <person name="Hegedus J.C."/>
            <person name="Henrissat B."/>
            <person name="Johnson J."/>
            <person name="Lipzen A."/>
            <person name="Ohm R."/>
            <person name="Nagy I."/>
            <person name="Pangilinan J."/>
            <person name="Yan J."/>
            <person name="Xiong Y."/>
            <person name="Grigoriev I.V."/>
            <person name="Hibbett D.S."/>
            <person name="Nagy L.G."/>
        </authorList>
    </citation>
    <scope>NUCLEOTIDE SEQUENCE [LARGE SCALE GENOMIC DNA]</scope>
    <source>
        <strain evidence="11 12">SZMC22713</strain>
    </source>
</reference>
<keyword evidence="7 9" id="KW-0496">Mitochondrion</keyword>